<reference evidence="4" key="2">
    <citation type="journal article" date="2013" name="PLoS ONE">
        <title>Diversity in the major polysaccharide antigen of Acinetobacter baumannii assessed by DNA sequencing, and development of a molecular serotyping scheme.</title>
        <authorList>
            <person name="Hu D."/>
            <person name="Liu B."/>
            <person name="Dijkshoorn L."/>
            <person name="Wang L."/>
            <person name="Reeves P.R."/>
        </authorList>
    </citation>
    <scope>NUCLEOTIDE SEQUENCE</scope>
    <source>
        <strain evidence="4">LUH3484</strain>
    </source>
</reference>
<proteinExistence type="predicted"/>
<accession>N0A2B1</accession>
<reference evidence="3" key="3">
    <citation type="submission" date="2015-06" db="EMBL/GenBank/DDBJ databases">
        <authorList>
            <person name="Hoefler B.C."/>
            <person name="Straight P.D."/>
        </authorList>
    </citation>
    <scope>NUCLEOTIDE SEQUENCE</scope>
    <source>
        <strain evidence="3">A320</strain>
    </source>
</reference>
<evidence type="ECO:0000313" key="7">
    <source>
        <dbReference type="Proteomes" id="UP000439424"/>
    </source>
</evidence>
<dbReference type="EMBL" id="WPIP01000083">
    <property type="protein sequence ID" value="MVM92240.1"/>
    <property type="molecule type" value="Genomic_DNA"/>
</dbReference>
<reference evidence="5" key="4">
    <citation type="submission" date="2019-07" db="EMBL/GenBank/DDBJ databases">
        <title>Biological characteristics of mucoid Acinetobacter baumannii from a general hospital in China.</title>
        <authorList>
            <person name="Hua X."/>
            <person name="Yu Y."/>
        </authorList>
    </citation>
    <scope>NUCLEOTIDE SEQUENCE</scope>
    <source>
        <strain evidence="5">N8</strain>
    </source>
</reference>
<gene>
    <name evidence="3" type="primary">gtr22</name>
    <name evidence="5" type="ORF">FPK63_12810</name>
    <name evidence="6" type="ORF">GNY86_11980</name>
</gene>
<feature type="domain" description="Glycosyl transferase family 1" evidence="2">
    <location>
        <begin position="190"/>
        <end position="351"/>
    </location>
</feature>
<evidence type="ECO:0000313" key="3">
    <source>
        <dbReference type="EMBL" id="AGK45068.1"/>
    </source>
</evidence>
<name>N0A2B1_ACIBA</name>
<dbReference type="SUPFAM" id="SSF53756">
    <property type="entry name" value="UDP-Glycosyltransferase/glycogen phosphorylase"/>
    <property type="match status" value="1"/>
</dbReference>
<dbReference type="EMBL" id="VMAF01000017">
    <property type="protein sequence ID" value="MDR8431951.1"/>
    <property type="molecule type" value="Genomic_DNA"/>
</dbReference>
<evidence type="ECO:0000313" key="5">
    <source>
        <dbReference type="EMBL" id="MDR8431951.1"/>
    </source>
</evidence>
<dbReference type="EMBL" id="JN247441">
    <property type="protein sequence ID" value="AGK45068.1"/>
    <property type="molecule type" value="Genomic_DNA"/>
</dbReference>
<reference evidence="6 7" key="5">
    <citation type="submission" date="2019-11" db="EMBL/GenBank/DDBJ databases">
        <title>Multidrug-resistant Acinetobacter baumannii moving toward extensively drug-resistant over fifteen years in South of Brazil.</title>
        <authorList>
            <person name="Fedrigo N.H."/>
            <person name="Cerdeira L."/>
            <person name="Fuga B."/>
            <person name="Marini P.V.B."/>
            <person name="Shinohara D.R."/>
            <person name="Carrara-Marroni F.E."/>
            <person name="Lincopan N."/>
            <person name="Tognim M.C.B."/>
        </authorList>
    </citation>
    <scope>NUCLEOTIDE SEQUENCE [LARGE SCALE GENOMIC DNA]</scope>
    <source>
        <strain evidence="6 7">Ac576</strain>
    </source>
</reference>
<dbReference type="RefSeq" id="WP_002036860.1">
    <property type="nucleotide sequence ID" value="NZ_CABFJF010000014.1"/>
</dbReference>
<organism evidence="3">
    <name type="scientific">Acinetobacter baumannii</name>
    <dbReference type="NCBI Taxonomy" id="470"/>
    <lineage>
        <taxon>Bacteria</taxon>
        <taxon>Pseudomonadati</taxon>
        <taxon>Pseudomonadota</taxon>
        <taxon>Gammaproteobacteria</taxon>
        <taxon>Moraxellales</taxon>
        <taxon>Moraxellaceae</taxon>
        <taxon>Acinetobacter</taxon>
        <taxon>Acinetobacter calcoaceticus/baumannii complex</taxon>
    </lineage>
</organism>
<dbReference type="PATRIC" id="fig|470.1295.peg.2932"/>
<keyword evidence="1 6" id="KW-0808">Transferase</keyword>
<dbReference type="KEGG" id="abau:IX87_14875"/>
<reference evidence="3" key="1">
    <citation type="journal article" date="2013" name="PLoS ONE">
        <title>Variation in the Complex Carbohydrate Biosynthesis Loci of Acinetobacter baumannii Genomes.</title>
        <authorList>
            <person name="Kenyon J.J."/>
            <person name="Hall R.M."/>
        </authorList>
    </citation>
    <scope>NUCLEOTIDE SEQUENCE</scope>
    <source>
        <strain evidence="3">A320</strain>
    </source>
</reference>
<evidence type="ECO:0000256" key="1">
    <source>
        <dbReference type="ARBA" id="ARBA00022679"/>
    </source>
</evidence>
<protein>
    <submittedName>
        <fullName evidence="5">Glycosyltransferase</fullName>
    </submittedName>
    <submittedName>
        <fullName evidence="3">Gtr22</fullName>
    </submittedName>
</protein>
<evidence type="ECO:0000313" key="4">
    <source>
        <dbReference type="EMBL" id="AHB32240.1"/>
    </source>
</evidence>
<dbReference type="PANTHER" id="PTHR46401:SF2">
    <property type="entry name" value="GLYCOSYLTRANSFERASE WBBK-RELATED"/>
    <property type="match status" value="1"/>
</dbReference>
<dbReference type="GO" id="GO:0016757">
    <property type="term" value="F:glycosyltransferase activity"/>
    <property type="evidence" value="ECO:0007669"/>
    <property type="project" value="InterPro"/>
</dbReference>
<dbReference type="AlphaFoldDB" id="N0A2B1"/>
<dbReference type="Proteomes" id="UP000439424">
    <property type="component" value="Unassembled WGS sequence"/>
</dbReference>
<dbReference type="eggNOG" id="COG0438">
    <property type="taxonomic scope" value="Bacteria"/>
</dbReference>
<dbReference type="InterPro" id="IPR001296">
    <property type="entry name" value="Glyco_trans_1"/>
</dbReference>
<dbReference type="EMBL" id="KC526895">
    <property type="protein sequence ID" value="AHB32240.1"/>
    <property type="molecule type" value="Genomic_DNA"/>
</dbReference>
<dbReference type="Pfam" id="PF00534">
    <property type="entry name" value="Glycos_transf_1"/>
    <property type="match status" value="1"/>
</dbReference>
<evidence type="ECO:0000259" key="2">
    <source>
        <dbReference type="Pfam" id="PF00534"/>
    </source>
</evidence>
<dbReference type="Gene3D" id="3.40.50.2000">
    <property type="entry name" value="Glycogen Phosphorylase B"/>
    <property type="match status" value="2"/>
</dbReference>
<sequence length="381" mass="43769">MNIVFQYYKGSGGALINIKHMLEAIILQNPNWNFVIVCNKTSVLSEIETPYNNLTYEYIVESNLPSEIGRLIFFTFKLKKIVEKYSADIIWSMNVGPYVKTSAYHVLSLNNAFQVCDANLLEIHPSGSFRVSLLRFFFRLSMRYTNLTILQTPFMEKLVKKNFHNTKTVVAKKSVGISNNLSNDKNIGCKKINPDDFNIIYVATDYPYKRHLLLLKALNLFNNEIPNLKLIVTLTYEQCLNIDFDLTTELHRKGILICLGWVQPKELESLYKSSKIAVMPSLIESLSSSHIEAMFWGIPQITSNLAYAKDLCKEAAYYVVDHESPQAWKDAIITLYNNPSLYEQLIQQGYREAKMLPQSWNDAANTISKEFSKIMGEDKYV</sequence>
<dbReference type="PANTHER" id="PTHR46401">
    <property type="entry name" value="GLYCOSYLTRANSFERASE WBBK-RELATED"/>
    <property type="match status" value="1"/>
</dbReference>
<evidence type="ECO:0000313" key="6">
    <source>
        <dbReference type="EMBL" id="MVM92240.1"/>
    </source>
</evidence>